<evidence type="ECO:0000313" key="8">
    <source>
        <dbReference type="EMBL" id="ACZ29070.1"/>
    </source>
</evidence>
<keyword evidence="2" id="KW-0805">Transcription regulation</keyword>
<dbReference type="Gene3D" id="1.10.10.10">
    <property type="entry name" value="Winged helix-like DNA-binding domain superfamily/Winged helix DNA-binding domain"/>
    <property type="match status" value="1"/>
</dbReference>
<dbReference type="NCBIfam" id="TIGR02937">
    <property type="entry name" value="sigma70-ECF"/>
    <property type="match status" value="1"/>
</dbReference>
<reference evidence="8 9" key="2">
    <citation type="journal article" date="2010" name="Stand. Genomic Sci.">
        <title>Complete genome sequence of Xylanimonas cellulosilytica type strain (XIL07).</title>
        <authorList>
            <person name="Foster B."/>
            <person name="Pukall R."/>
            <person name="Abt B."/>
            <person name="Nolan M."/>
            <person name="Glavina Del Rio T."/>
            <person name="Chen F."/>
            <person name="Lucas S."/>
            <person name="Tice H."/>
            <person name="Pitluck S."/>
            <person name="Cheng J.-F."/>
            <person name="Chertkov O."/>
            <person name="Brettin T."/>
            <person name="Han C."/>
            <person name="Detter J.C."/>
            <person name="Bruce D."/>
            <person name="Goodwin L."/>
            <person name="Ivanova N."/>
            <person name="Mavromatis K."/>
            <person name="Pati A."/>
            <person name="Mikhailova N."/>
            <person name="Chen A."/>
            <person name="Palaniappan K."/>
            <person name="Land M."/>
            <person name="Hauser L."/>
            <person name="Chang Y.-J."/>
            <person name="Jeffries C.D."/>
            <person name="Chain P."/>
            <person name="Rohde M."/>
            <person name="Goeker M."/>
            <person name="Bristow J."/>
            <person name="Eisen J.A."/>
            <person name="Markowitz V."/>
            <person name="Hugenholtz P."/>
            <person name="Kyrpides N.C."/>
            <person name="Klenk H.-P."/>
            <person name="Lapidus A."/>
        </authorList>
    </citation>
    <scope>NUCLEOTIDE SEQUENCE [LARGE SCALE GENOMIC DNA]</scope>
    <source>
        <strain evidence="9">DSM 15894 / CECT 5975 / LMG 20990 / XIL07</strain>
    </source>
</reference>
<protein>
    <submittedName>
        <fullName evidence="8">RNA polymerase, sigma-24 subunit, ECF subfamily</fullName>
    </submittedName>
</protein>
<dbReference type="InterPro" id="IPR014284">
    <property type="entry name" value="RNA_pol_sigma-70_dom"/>
</dbReference>
<dbReference type="Proteomes" id="UP000002255">
    <property type="component" value="Chromosome"/>
</dbReference>
<reference evidence="9" key="1">
    <citation type="submission" date="2009-11" db="EMBL/GenBank/DDBJ databases">
        <title>The complete chromosome of Xylanimonas cellulosilytica DSM 15894.</title>
        <authorList>
            <consortium name="US DOE Joint Genome Institute (JGI-PGF)"/>
            <person name="Lucas S."/>
            <person name="Copeland A."/>
            <person name="Lapidus A."/>
            <person name="Glavina del Rio T."/>
            <person name="Dalin E."/>
            <person name="Tice H."/>
            <person name="Bruce D."/>
            <person name="Goodwin L."/>
            <person name="Pitluck S."/>
            <person name="Kyrpides N."/>
            <person name="Mavromatis K."/>
            <person name="Ivanova N."/>
            <person name="Mikhailova N."/>
            <person name="Foster B."/>
            <person name="Clum A."/>
            <person name="Brettin T."/>
            <person name="Detter J.C."/>
            <person name="Han C."/>
            <person name="Larimer F."/>
            <person name="Land M."/>
            <person name="Hauser L."/>
            <person name="Markowitz V."/>
            <person name="Cheng J.F."/>
            <person name="Hugenholtz P."/>
            <person name="Woyke T."/>
            <person name="Wu D."/>
            <person name="Gehrich-Schroeter G."/>
            <person name="Schneider S."/>
            <person name="Pukall S.R."/>
            <person name="Klenk H.P."/>
            <person name="Eisen J.A."/>
        </authorList>
    </citation>
    <scope>NUCLEOTIDE SEQUENCE [LARGE SCALE GENOMIC DNA]</scope>
    <source>
        <strain evidence="9">DSM 15894 / CECT 5975 / LMG 20990 / XIL07</strain>
    </source>
</reference>
<evidence type="ECO:0000256" key="3">
    <source>
        <dbReference type="ARBA" id="ARBA00023082"/>
    </source>
</evidence>
<dbReference type="PANTHER" id="PTHR43133:SF8">
    <property type="entry name" value="RNA POLYMERASE SIGMA FACTOR HI_1459-RELATED"/>
    <property type="match status" value="1"/>
</dbReference>
<dbReference type="PANTHER" id="PTHR43133">
    <property type="entry name" value="RNA POLYMERASE ECF-TYPE SIGMA FACTO"/>
    <property type="match status" value="1"/>
</dbReference>
<dbReference type="Pfam" id="PF08281">
    <property type="entry name" value="Sigma70_r4_2"/>
    <property type="match status" value="1"/>
</dbReference>
<evidence type="ECO:0000256" key="5">
    <source>
        <dbReference type="ARBA" id="ARBA00023163"/>
    </source>
</evidence>
<proteinExistence type="inferred from homology"/>
<dbReference type="STRING" id="446471.Xcel_0029"/>
<dbReference type="InterPro" id="IPR013325">
    <property type="entry name" value="RNA_pol_sigma_r2"/>
</dbReference>
<evidence type="ECO:0000256" key="1">
    <source>
        <dbReference type="ARBA" id="ARBA00010641"/>
    </source>
</evidence>
<keyword evidence="4" id="KW-0238">DNA-binding</keyword>
<evidence type="ECO:0000256" key="4">
    <source>
        <dbReference type="ARBA" id="ARBA00023125"/>
    </source>
</evidence>
<dbReference type="Gene3D" id="1.10.1740.10">
    <property type="match status" value="1"/>
</dbReference>
<dbReference type="RefSeq" id="WP_012876815.1">
    <property type="nucleotide sequence ID" value="NC_013530.1"/>
</dbReference>
<dbReference type="GO" id="GO:0016987">
    <property type="term" value="F:sigma factor activity"/>
    <property type="evidence" value="ECO:0007669"/>
    <property type="project" value="UniProtKB-KW"/>
</dbReference>
<dbReference type="Pfam" id="PF04542">
    <property type="entry name" value="Sigma70_r2"/>
    <property type="match status" value="1"/>
</dbReference>
<keyword evidence="3" id="KW-0731">Sigma factor</keyword>
<keyword evidence="9" id="KW-1185">Reference proteome</keyword>
<name>D1BTC8_XYLCX</name>
<evidence type="ECO:0000313" key="9">
    <source>
        <dbReference type="Proteomes" id="UP000002255"/>
    </source>
</evidence>
<dbReference type="GO" id="GO:0003677">
    <property type="term" value="F:DNA binding"/>
    <property type="evidence" value="ECO:0007669"/>
    <property type="project" value="UniProtKB-KW"/>
</dbReference>
<feature type="domain" description="RNA polymerase sigma-70 region 2" evidence="6">
    <location>
        <begin position="15"/>
        <end position="78"/>
    </location>
</feature>
<dbReference type="InterPro" id="IPR013324">
    <property type="entry name" value="RNA_pol_sigma_r3/r4-like"/>
</dbReference>
<gene>
    <name evidence="8" type="ordered locus">Xcel_0029</name>
</gene>
<dbReference type="HOGENOM" id="CLU_047691_9_2_11"/>
<dbReference type="SUPFAM" id="SSF88659">
    <property type="entry name" value="Sigma3 and sigma4 domains of RNA polymerase sigma factors"/>
    <property type="match status" value="1"/>
</dbReference>
<evidence type="ECO:0000256" key="2">
    <source>
        <dbReference type="ARBA" id="ARBA00023015"/>
    </source>
</evidence>
<dbReference type="GO" id="GO:0006352">
    <property type="term" value="P:DNA-templated transcription initiation"/>
    <property type="evidence" value="ECO:0007669"/>
    <property type="project" value="InterPro"/>
</dbReference>
<evidence type="ECO:0000259" key="6">
    <source>
        <dbReference type="Pfam" id="PF04542"/>
    </source>
</evidence>
<feature type="domain" description="RNA polymerase sigma factor 70 region 4 type 2" evidence="7">
    <location>
        <begin position="106"/>
        <end position="156"/>
    </location>
</feature>
<comment type="similarity">
    <text evidence="1">Belongs to the sigma-70 factor family. ECF subfamily.</text>
</comment>
<dbReference type="EMBL" id="CP001821">
    <property type="protein sequence ID" value="ACZ29070.1"/>
    <property type="molecule type" value="Genomic_DNA"/>
</dbReference>
<organism evidence="8 9">
    <name type="scientific">Xylanimonas cellulosilytica (strain DSM 15894 / JCM 12276 / CECT 5975 / KCTC 9989 / LMG 20990 / NBRC 107835 / XIL07)</name>
    <dbReference type="NCBI Taxonomy" id="446471"/>
    <lineage>
        <taxon>Bacteria</taxon>
        <taxon>Bacillati</taxon>
        <taxon>Actinomycetota</taxon>
        <taxon>Actinomycetes</taxon>
        <taxon>Micrococcales</taxon>
        <taxon>Promicromonosporaceae</taxon>
        <taxon>Xylanimonas</taxon>
    </lineage>
</organism>
<keyword evidence="5" id="KW-0804">Transcription</keyword>
<evidence type="ECO:0000259" key="7">
    <source>
        <dbReference type="Pfam" id="PF08281"/>
    </source>
</evidence>
<dbReference type="InterPro" id="IPR013249">
    <property type="entry name" value="RNA_pol_sigma70_r4_t2"/>
</dbReference>
<dbReference type="InterPro" id="IPR039425">
    <property type="entry name" value="RNA_pol_sigma-70-like"/>
</dbReference>
<dbReference type="eggNOG" id="COG1595">
    <property type="taxonomic scope" value="Bacteria"/>
</dbReference>
<dbReference type="AlphaFoldDB" id="D1BTC8"/>
<dbReference type="SUPFAM" id="SSF88946">
    <property type="entry name" value="Sigma2 domain of RNA polymerase sigma factors"/>
    <property type="match status" value="1"/>
</dbReference>
<dbReference type="InterPro" id="IPR007627">
    <property type="entry name" value="RNA_pol_sigma70_r2"/>
</dbReference>
<sequence length="181" mass="20810">MQDETRDEASFTTAFRASYDDVRAFLARRVDPQAAEDLTAEVFTRAWNTWHRSPIPPQPWLFGIARHLVVDRYRDTERRQRLQSRMENDRPLDLDEARAIDTSLDFRHAWAQLSDRDREVLALIAWDGLSVTDAATVIGTTRAAYSVRLTRARRRLAHLLDQAGPTTASATRCTTVERSRV</sequence>
<dbReference type="InterPro" id="IPR036388">
    <property type="entry name" value="WH-like_DNA-bd_sf"/>
</dbReference>
<dbReference type="KEGG" id="xce:Xcel_0029"/>
<accession>D1BTC8</accession>